<feature type="transmembrane region" description="Helical" evidence="1">
    <location>
        <begin position="6"/>
        <end position="26"/>
    </location>
</feature>
<evidence type="ECO:0000313" key="3">
    <source>
        <dbReference type="Proteomes" id="UP000261212"/>
    </source>
</evidence>
<name>A0A3E3DYS9_9FIRM</name>
<keyword evidence="1" id="KW-1133">Transmembrane helix</keyword>
<organism evidence="2 3">
    <name type="scientific">Anaerofustis stercorihominis</name>
    <dbReference type="NCBI Taxonomy" id="214853"/>
    <lineage>
        <taxon>Bacteria</taxon>
        <taxon>Bacillati</taxon>
        <taxon>Bacillota</taxon>
        <taxon>Clostridia</taxon>
        <taxon>Eubacteriales</taxon>
        <taxon>Eubacteriaceae</taxon>
        <taxon>Anaerofustis</taxon>
    </lineage>
</organism>
<sequence>MRYLPYIIILSFSIIGALYTVLYINLNKKKEKDFIIYEENANKETEEKNKIFLLYTVCMTNIVFAVMESLLIYTRSFELILSTNLIRTCSVIAVLNFAAMIIKGTFAGNNVNKITDREVFSKTLIQMSFGEILTVLGLLILGFIII</sequence>
<evidence type="ECO:0000313" key="2">
    <source>
        <dbReference type="EMBL" id="RGD74109.1"/>
    </source>
</evidence>
<evidence type="ECO:0000256" key="1">
    <source>
        <dbReference type="SAM" id="Phobius"/>
    </source>
</evidence>
<protein>
    <submittedName>
        <fullName evidence="2">Uncharacterized protein</fullName>
    </submittedName>
</protein>
<keyword evidence="1" id="KW-0812">Transmembrane</keyword>
<feature type="transmembrane region" description="Helical" evidence="1">
    <location>
        <begin position="52"/>
        <end position="73"/>
    </location>
</feature>
<dbReference type="AlphaFoldDB" id="A0A3E3DYS9"/>
<feature type="transmembrane region" description="Helical" evidence="1">
    <location>
        <begin position="85"/>
        <end position="102"/>
    </location>
</feature>
<dbReference type="Proteomes" id="UP000261212">
    <property type="component" value="Unassembled WGS sequence"/>
</dbReference>
<keyword evidence="1" id="KW-0472">Membrane</keyword>
<reference evidence="2 3" key="1">
    <citation type="submission" date="2018-08" db="EMBL/GenBank/DDBJ databases">
        <title>A genome reference for cultivated species of the human gut microbiota.</title>
        <authorList>
            <person name="Zou Y."/>
            <person name="Xue W."/>
            <person name="Luo G."/>
        </authorList>
    </citation>
    <scope>NUCLEOTIDE SEQUENCE [LARGE SCALE GENOMIC DNA]</scope>
    <source>
        <strain evidence="2 3">AM25-6</strain>
    </source>
</reference>
<dbReference type="RefSeq" id="WP_147321548.1">
    <property type="nucleotide sequence ID" value="NZ_QUSM01000003.1"/>
</dbReference>
<accession>A0A3E3DYS9</accession>
<comment type="caution">
    <text evidence="2">The sequence shown here is derived from an EMBL/GenBank/DDBJ whole genome shotgun (WGS) entry which is preliminary data.</text>
</comment>
<gene>
    <name evidence="2" type="ORF">DW687_04905</name>
</gene>
<feature type="transmembrane region" description="Helical" evidence="1">
    <location>
        <begin position="123"/>
        <end position="145"/>
    </location>
</feature>
<dbReference type="EMBL" id="QUSM01000003">
    <property type="protein sequence ID" value="RGD74109.1"/>
    <property type="molecule type" value="Genomic_DNA"/>
</dbReference>
<proteinExistence type="predicted"/>